<dbReference type="AlphaFoldDB" id="L1KUI9"/>
<keyword evidence="4" id="KW-1185">Reference proteome</keyword>
<evidence type="ECO:0000256" key="1">
    <source>
        <dbReference type="SAM" id="MobiDB-lite"/>
    </source>
</evidence>
<reference evidence="3 4" key="1">
    <citation type="submission" date="2012-11" db="EMBL/GenBank/DDBJ databases">
        <authorList>
            <person name="Huguet-Tapia J.C."/>
            <person name="Durkin A.S."/>
            <person name="Pettis G.S."/>
            <person name="Badger J.H."/>
        </authorList>
    </citation>
    <scope>NUCLEOTIDE SEQUENCE [LARGE SCALE GENOMIC DNA]</scope>
    <source>
        <strain evidence="3 4">91-03</strain>
    </source>
</reference>
<accession>L1KUI9</accession>
<comment type="caution">
    <text evidence="3">The sequence shown here is derived from an EMBL/GenBank/DDBJ whole genome shotgun (WGS) entry which is preliminary data.</text>
</comment>
<keyword evidence="2" id="KW-0812">Transmembrane</keyword>
<feature type="transmembrane region" description="Helical" evidence="2">
    <location>
        <begin position="137"/>
        <end position="159"/>
    </location>
</feature>
<feature type="transmembrane region" description="Helical" evidence="2">
    <location>
        <begin position="37"/>
        <end position="56"/>
    </location>
</feature>
<keyword evidence="2" id="KW-1133">Transmembrane helix</keyword>
<feature type="transmembrane region" description="Helical" evidence="2">
    <location>
        <begin position="305"/>
        <end position="326"/>
    </location>
</feature>
<dbReference type="EMBL" id="AEJC01000370">
    <property type="protein sequence ID" value="EKX64471.1"/>
    <property type="molecule type" value="Genomic_DNA"/>
</dbReference>
<feature type="region of interest" description="Disordered" evidence="1">
    <location>
        <begin position="1"/>
        <end position="20"/>
    </location>
</feature>
<dbReference type="PATRIC" id="fig|698759.3.peg.4867"/>
<feature type="compositionally biased region" description="Low complexity" evidence="1">
    <location>
        <begin position="1"/>
        <end position="16"/>
    </location>
</feature>
<keyword evidence="2" id="KW-0472">Membrane</keyword>
<feature type="transmembrane region" description="Helical" evidence="2">
    <location>
        <begin position="204"/>
        <end position="222"/>
    </location>
</feature>
<feature type="transmembrane region" description="Helical" evidence="2">
    <location>
        <begin position="86"/>
        <end position="107"/>
    </location>
</feature>
<feature type="transmembrane region" description="Helical" evidence="2">
    <location>
        <begin position="179"/>
        <end position="197"/>
    </location>
</feature>
<proteinExistence type="predicted"/>
<evidence type="ECO:0000313" key="3">
    <source>
        <dbReference type="EMBL" id="EKX64471.1"/>
    </source>
</evidence>
<organism evidence="3 4">
    <name type="scientific">Streptomyces ipomoeae 91-03</name>
    <dbReference type="NCBI Taxonomy" id="698759"/>
    <lineage>
        <taxon>Bacteria</taxon>
        <taxon>Bacillati</taxon>
        <taxon>Actinomycetota</taxon>
        <taxon>Actinomycetes</taxon>
        <taxon>Kitasatosporales</taxon>
        <taxon>Streptomycetaceae</taxon>
        <taxon>Streptomyces</taxon>
    </lineage>
</organism>
<sequence>MTTAALTTPAATAPGGPRSGGPHGLTWATLRVHRSALLVWGVYVLGLAGWLLWLRLVTLPSVRDEAASCGAGGCVDLESAMTYSTGVSMVSTLIAYLTYGVAAWAGASLTGRELERGTAQLAWTQSVTPIRWLAAKLAVPAVVLALGTSVLVLLFRWVWSQKEVTYGYEWYYPDPMVALGPMTVAYALCGLAVGALAGVALKRALPALAVAFGFMLWFHVYLDRRTTWLWPTERLTGSAAAKVPNNAQHIDLGVITQSGSRADSDLLSCFGAETEDSLSACMADHDITGLYADIHPPSHFWPLHLMATGVVLTVTALATATAFWLLRRRTAR</sequence>
<protein>
    <submittedName>
        <fullName evidence="3">Putative membrane protein</fullName>
    </submittedName>
</protein>
<evidence type="ECO:0000313" key="4">
    <source>
        <dbReference type="Proteomes" id="UP000010411"/>
    </source>
</evidence>
<gene>
    <name evidence="3" type="ORF">STRIP9103_04411</name>
</gene>
<name>L1KUI9_9ACTN</name>
<dbReference type="RefSeq" id="WP_009320891.1">
    <property type="nucleotide sequence ID" value="NZ_AEJC01000370.1"/>
</dbReference>
<evidence type="ECO:0000256" key="2">
    <source>
        <dbReference type="SAM" id="Phobius"/>
    </source>
</evidence>
<dbReference type="Proteomes" id="UP000010411">
    <property type="component" value="Unassembled WGS sequence"/>
</dbReference>